<proteinExistence type="predicted"/>
<accession>A0A9D4SRH3</accession>
<comment type="caution">
    <text evidence="1">The sequence shown here is derived from an EMBL/GenBank/DDBJ whole genome shotgun (WGS) entry which is preliminary data.</text>
</comment>
<name>A0A9D4SRH3_RHISA</name>
<dbReference type="Proteomes" id="UP000821837">
    <property type="component" value="Chromosome 8"/>
</dbReference>
<evidence type="ECO:0000313" key="1">
    <source>
        <dbReference type="EMBL" id="KAH7940222.1"/>
    </source>
</evidence>
<organism evidence="1 2">
    <name type="scientific">Rhipicephalus sanguineus</name>
    <name type="common">Brown dog tick</name>
    <name type="synonym">Ixodes sanguineus</name>
    <dbReference type="NCBI Taxonomy" id="34632"/>
    <lineage>
        <taxon>Eukaryota</taxon>
        <taxon>Metazoa</taxon>
        <taxon>Ecdysozoa</taxon>
        <taxon>Arthropoda</taxon>
        <taxon>Chelicerata</taxon>
        <taxon>Arachnida</taxon>
        <taxon>Acari</taxon>
        <taxon>Parasitiformes</taxon>
        <taxon>Ixodida</taxon>
        <taxon>Ixodoidea</taxon>
        <taxon>Ixodidae</taxon>
        <taxon>Rhipicephalinae</taxon>
        <taxon>Rhipicephalus</taxon>
        <taxon>Rhipicephalus</taxon>
    </lineage>
</organism>
<keyword evidence="2" id="KW-1185">Reference proteome</keyword>
<dbReference type="AlphaFoldDB" id="A0A9D4SRH3"/>
<dbReference type="EMBL" id="JABSTV010001254">
    <property type="protein sequence ID" value="KAH7940222.1"/>
    <property type="molecule type" value="Genomic_DNA"/>
</dbReference>
<protein>
    <submittedName>
        <fullName evidence="1">Uncharacterized protein</fullName>
    </submittedName>
</protein>
<sequence>MLWGRPPHYATTGEFPALQPAPVTTTASGDMEEVTDTVLASPLHVPPNKSQDEGLIADATPCASTSPPMQDACALADAVRAPDNVPDHRVLRRISQPLPSLLRRRAVHLKNHLHEGCLHRPAETWNVLLPSRTWSQAYRRLSLYLHRTRLWRTASARDLTVASDSLVNLTSKWELNVKSSVGILLVLARIRSAMVVLNPNGPKNLDPLLEGRTVRRDMIKKVSPGHIP</sequence>
<reference evidence="1" key="1">
    <citation type="journal article" date="2020" name="Cell">
        <title>Large-Scale Comparative Analyses of Tick Genomes Elucidate Their Genetic Diversity and Vector Capacities.</title>
        <authorList>
            <consortium name="Tick Genome and Microbiome Consortium (TIGMIC)"/>
            <person name="Jia N."/>
            <person name="Wang J."/>
            <person name="Shi W."/>
            <person name="Du L."/>
            <person name="Sun Y."/>
            <person name="Zhan W."/>
            <person name="Jiang J.F."/>
            <person name="Wang Q."/>
            <person name="Zhang B."/>
            <person name="Ji P."/>
            <person name="Bell-Sakyi L."/>
            <person name="Cui X.M."/>
            <person name="Yuan T.T."/>
            <person name="Jiang B.G."/>
            <person name="Yang W.F."/>
            <person name="Lam T.T."/>
            <person name="Chang Q.C."/>
            <person name="Ding S.J."/>
            <person name="Wang X.J."/>
            <person name="Zhu J.G."/>
            <person name="Ruan X.D."/>
            <person name="Zhao L."/>
            <person name="Wei J.T."/>
            <person name="Ye R.Z."/>
            <person name="Que T.C."/>
            <person name="Du C.H."/>
            <person name="Zhou Y.H."/>
            <person name="Cheng J.X."/>
            <person name="Dai P.F."/>
            <person name="Guo W.B."/>
            <person name="Han X.H."/>
            <person name="Huang E.J."/>
            <person name="Li L.F."/>
            <person name="Wei W."/>
            <person name="Gao Y.C."/>
            <person name="Liu J.Z."/>
            <person name="Shao H.Z."/>
            <person name="Wang X."/>
            <person name="Wang C.C."/>
            <person name="Yang T.C."/>
            <person name="Huo Q.B."/>
            <person name="Li W."/>
            <person name="Chen H.Y."/>
            <person name="Chen S.E."/>
            <person name="Zhou L.G."/>
            <person name="Ni X.B."/>
            <person name="Tian J.H."/>
            <person name="Sheng Y."/>
            <person name="Liu T."/>
            <person name="Pan Y.S."/>
            <person name="Xia L.Y."/>
            <person name="Li J."/>
            <person name="Zhao F."/>
            <person name="Cao W.C."/>
        </authorList>
    </citation>
    <scope>NUCLEOTIDE SEQUENCE</scope>
    <source>
        <strain evidence="1">Rsan-2018</strain>
    </source>
</reference>
<reference evidence="1" key="2">
    <citation type="submission" date="2021-09" db="EMBL/GenBank/DDBJ databases">
        <authorList>
            <person name="Jia N."/>
            <person name="Wang J."/>
            <person name="Shi W."/>
            <person name="Du L."/>
            <person name="Sun Y."/>
            <person name="Zhan W."/>
            <person name="Jiang J."/>
            <person name="Wang Q."/>
            <person name="Zhang B."/>
            <person name="Ji P."/>
            <person name="Sakyi L.B."/>
            <person name="Cui X."/>
            <person name="Yuan T."/>
            <person name="Jiang B."/>
            <person name="Yang W."/>
            <person name="Lam T.T.-Y."/>
            <person name="Chang Q."/>
            <person name="Ding S."/>
            <person name="Wang X."/>
            <person name="Zhu J."/>
            <person name="Ruan X."/>
            <person name="Zhao L."/>
            <person name="Wei J."/>
            <person name="Que T."/>
            <person name="Du C."/>
            <person name="Cheng J."/>
            <person name="Dai P."/>
            <person name="Han X."/>
            <person name="Huang E."/>
            <person name="Gao Y."/>
            <person name="Liu J."/>
            <person name="Shao H."/>
            <person name="Ye R."/>
            <person name="Li L."/>
            <person name="Wei W."/>
            <person name="Wang X."/>
            <person name="Wang C."/>
            <person name="Huo Q."/>
            <person name="Li W."/>
            <person name="Guo W."/>
            <person name="Chen H."/>
            <person name="Chen S."/>
            <person name="Zhou L."/>
            <person name="Zhou L."/>
            <person name="Ni X."/>
            <person name="Tian J."/>
            <person name="Zhou Y."/>
            <person name="Sheng Y."/>
            <person name="Liu T."/>
            <person name="Pan Y."/>
            <person name="Xia L."/>
            <person name="Li J."/>
            <person name="Zhao F."/>
            <person name="Cao W."/>
        </authorList>
    </citation>
    <scope>NUCLEOTIDE SEQUENCE</scope>
    <source>
        <strain evidence="1">Rsan-2018</strain>
        <tissue evidence="1">Larvae</tissue>
    </source>
</reference>
<evidence type="ECO:0000313" key="2">
    <source>
        <dbReference type="Proteomes" id="UP000821837"/>
    </source>
</evidence>
<gene>
    <name evidence="1" type="ORF">HPB52_022499</name>
</gene>